<evidence type="ECO:0000259" key="18">
    <source>
        <dbReference type="SMART" id="SM00474"/>
    </source>
</evidence>
<dbReference type="CDD" id="cd08637">
    <property type="entry name" value="DNA_pol_A_pol_I_C"/>
    <property type="match status" value="1"/>
</dbReference>
<dbReference type="Gene3D" id="1.10.150.20">
    <property type="entry name" value="5' to 3' exonuclease, C-terminal subdomain"/>
    <property type="match status" value="2"/>
</dbReference>
<dbReference type="InterPro" id="IPR002562">
    <property type="entry name" value="3'-5'_exonuclease_dom"/>
</dbReference>
<dbReference type="PANTHER" id="PTHR10133:SF27">
    <property type="entry name" value="DNA POLYMERASE NU"/>
    <property type="match status" value="1"/>
</dbReference>
<evidence type="ECO:0000256" key="12">
    <source>
        <dbReference type="ARBA" id="ARBA00022932"/>
    </source>
</evidence>
<dbReference type="eggNOG" id="COG0749">
    <property type="taxonomic scope" value="Bacteria"/>
</dbReference>
<evidence type="ECO:0000256" key="8">
    <source>
        <dbReference type="ARBA" id="ARBA00022722"/>
    </source>
</evidence>
<keyword evidence="10 17" id="KW-0378">Hydrolase</keyword>
<dbReference type="Gene3D" id="3.40.50.1010">
    <property type="entry name" value="5'-nuclease"/>
    <property type="match status" value="1"/>
</dbReference>
<evidence type="ECO:0000256" key="6">
    <source>
        <dbReference type="ARBA" id="ARBA00022695"/>
    </source>
</evidence>
<keyword evidence="9 17" id="KW-0227">DNA damage</keyword>
<evidence type="ECO:0000256" key="7">
    <source>
        <dbReference type="ARBA" id="ARBA00022705"/>
    </source>
</evidence>
<dbReference type="InterPro" id="IPR043502">
    <property type="entry name" value="DNA/RNA_pol_sf"/>
</dbReference>
<keyword evidence="14 17" id="KW-0234">DNA repair</keyword>
<evidence type="ECO:0000256" key="2">
    <source>
        <dbReference type="ARBA" id="ARBA00011541"/>
    </source>
</evidence>
<dbReference type="SUPFAM" id="SSF47807">
    <property type="entry name" value="5' to 3' exonuclease, C-terminal subdomain"/>
    <property type="match status" value="1"/>
</dbReference>
<comment type="function">
    <text evidence="17">In addition to polymerase activity, this DNA polymerase exhibits 3'-5' and 5'-3' exonuclease activity.</text>
</comment>
<dbReference type="PROSITE" id="PS00447">
    <property type="entry name" value="DNA_POLYMERASE_A"/>
    <property type="match status" value="1"/>
</dbReference>
<dbReference type="Proteomes" id="UP000003345">
    <property type="component" value="Unassembled WGS sequence"/>
</dbReference>
<dbReference type="PRINTS" id="PR00868">
    <property type="entry name" value="DNAPOLI"/>
</dbReference>
<dbReference type="InterPro" id="IPR018320">
    <property type="entry name" value="DNA_polymerase_1"/>
</dbReference>
<evidence type="ECO:0000256" key="10">
    <source>
        <dbReference type="ARBA" id="ARBA00022801"/>
    </source>
</evidence>
<evidence type="ECO:0000256" key="14">
    <source>
        <dbReference type="ARBA" id="ARBA00023204"/>
    </source>
</evidence>
<dbReference type="InterPro" id="IPR036397">
    <property type="entry name" value="RNaseH_sf"/>
</dbReference>
<dbReference type="GO" id="GO:0003677">
    <property type="term" value="F:DNA binding"/>
    <property type="evidence" value="ECO:0007669"/>
    <property type="project" value="UniProtKB-UniRule"/>
</dbReference>
<protein>
    <recommendedName>
        <fullName evidence="4 16">DNA polymerase I</fullName>
        <ecNumber evidence="3 16">2.7.7.7</ecNumber>
    </recommendedName>
</protein>
<dbReference type="InterPro" id="IPR002298">
    <property type="entry name" value="DNA_polymerase_A"/>
</dbReference>
<evidence type="ECO:0000259" key="20">
    <source>
        <dbReference type="SMART" id="SM00482"/>
    </source>
</evidence>
<comment type="catalytic activity">
    <reaction evidence="15 17">
        <text>DNA(n) + a 2'-deoxyribonucleoside 5'-triphosphate = DNA(n+1) + diphosphate</text>
        <dbReference type="Rhea" id="RHEA:22508"/>
        <dbReference type="Rhea" id="RHEA-COMP:17339"/>
        <dbReference type="Rhea" id="RHEA-COMP:17340"/>
        <dbReference type="ChEBI" id="CHEBI:33019"/>
        <dbReference type="ChEBI" id="CHEBI:61560"/>
        <dbReference type="ChEBI" id="CHEBI:173112"/>
        <dbReference type="EC" id="2.7.7.7"/>
    </reaction>
</comment>
<dbReference type="Pfam" id="PF01367">
    <property type="entry name" value="5_3_exonuc"/>
    <property type="match status" value="1"/>
</dbReference>
<dbReference type="PATRIC" id="fig|1095743.3.peg.1404"/>
<dbReference type="GO" id="GO:0008409">
    <property type="term" value="F:5'-3' exonuclease activity"/>
    <property type="evidence" value="ECO:0007669"/>
    <property type="project" value="UniProtKB-UniRule"/>
</dbReference>
<dbReference type="InterPro" id="IPR020045">
    <property type="entry name" value="DNA_polI_H3TH"/>
</dbReference>
<evidence type="ECO:0000256" key="3">
    <source>
        <dbReference type="ARBA" id="ARBA00012417"/>
    </source>
</evidence>
<dbReference type="FunFam" id="3.40.50.1010:FF:000001">
    <property type="entry name" value="DNA polymerase I"/>
    <property type="match status" value="1"/>
</dbReference>
<evidence type="ECO:0000256" key="9">
    <source>
        <dbReference type="ARBA" id="ARBA00022763"/>
    </source>
</evidence>
<comment type="similarity">
    <text evidence="1 17">Belongs to the DNA polymerase type-A family.</text>
</comment>
<dbReference type="InterPro" id="IPR020046">
    <property type="entry name" value="5-3_exonucl_a-hlix_arch_N"/>
</dbReference>
<dbReference type="eggNOG" id="COG0258">
    <property type="taxonomic scope" value="Bacteria"/>
</dbReference>
<dbReference type="SMART" id="SM00475">
    <property type="entry name" value="53EXOc"/>
    <property type="match status" value="1"/>
</dbReference>
<dbReference type="NCBIfam" id="TIGR00593">
    <property type="entry name" value="pola"/>
    <property type="match status" value="1"/>
</dbReference>
<keyword evidence="5 17" id="KW-0808">Transferase</keyword>
<feature type="domain" description="3'-5' exonuclease" evidence="18">
    <location>
        <begin position="332"/>
        <end position="539"/>
    </location>
</feature>
<dbReference type="OrthoDB" id="9806424at2"/>
<dbReference type="InterPro" id="IPR002421">
    <property type="entry name" value="5-3_exonuclease"/>
</dbReference>
<dbReference type="InterPro" id="IPR036279">
    <property type="entry name" value="5-3_exonuclease_C_sf"/>
</dbReference>
<reference evidence="21 22" key="1">
    <citation type="submission" date="2012-04" db="EMBL/GenBank/DDBJ databases">
        <authorList>
            <person name="Harkins D.M."/>
            <person name="Madupu R."/>
            <person name="Durkin A.S."/>
            <person name="Torralba M."/>
            <person name="Methe B."/>
            <person name="Sutton G.G."/>
            <person name="Nelson K.E."/>
        </authorList>
    </citation>
    <scope>NUCLEOTIDE SEQUENCE [LARGE SCALE GENOMIC DNA]</scope>
    <source>
        <strain evidence="21 22">HK411</strain>
    </source>
</reference>
<keyword evidence="11 17" id="KW-0269">Exonuclease</keyword>
<dbReference type="InterPro" id="IPR029060">
    <property type="entry name" value="PIN-like_dom_sf"/>
</dbReference>
<keyword evidence="6 17" id="KW-0548">Nucleotidyltransferase</keyword>
<dbReference type="RefSeq" id="WP_005709355.1">
    <property type="nucleotide sequence ID" value="NZ_AJMU01000066.1"/>
</dbReference>
<evidence type="ECO:0000256" key="4">
    <source>
        <dbReference type="ARBA" id="ARBA00020311"/>
    </source>
</evidence>
<evidence type="ECO:0000256" key="11">
    <source>
        <dbReference type="ARBA" id="ARBA00022839"/>
    </source>
</evidence>
<dbReference type="InterPro" id="IPR008918">
    <property type="entry name" value="HhH2"/>
</dbReference>
<dbReference type="InterPro" id="IPR001098">
    <property type="entry name" value="DNA-dir_DNA_pol_A_palm_dom"/>
</dbReference>
<keyword evidence="8" id="KW-0540">Nuclease</keyword>
<dbReference type="EMBL" id="AJMU01000066">
    <property type="protein sequence ID" value="EIG24705.1"/>
    <property type="molecule type" value="Genomic_DNA"/>
</dbReference>
<accession>I2NFU4</accession>
<dbReference type="GO" id="GO:0006302">
    <property type="term" value="P:double-strand break repair"/>
    <property type="evidence" value="ECO:0007669"/>
    <property type="project" value="TreeGrafter"/>
</dbReference>
<dbReference type="CDD" id="cd06139">
    <property type="entry name" value="DNA_polA_I_Ecoli_like_exo"/>
    <property type="match status" value="1"/>
</dbReference>
<feature type="domain" description="5'-3' exonuclease" evidence="19">
    <location>
        <begin position="7"/>
        <end position="268"/>
    </location>
</feature>
<dbReference type="FunFam" id="1.20.1060.10:FF:000001">
    <property type="entry name" value="DNA polymerase I"/>
    <property type="match status" value="1"/>
</dbReference>
<name>I2NFU4_9PAST</name>
<organism evidence="21 22">
    <name type="scientific">Haemophilus paraphrohaemolyticus HK411</name>
    <dbReference type="NCBI Taxonomy" id="1095743"/>
    <lineage>
        <taxon>Bacteria</taxon>
        <taxon>Pseudomonadati</taxon>
        <taxon>Pseudomonadota</taxon>
        <taxon>Gammaproteobacteria</taxon>
        <taxon>Pasteurellales</taxon>
        <taxon>Pasteurellaceae</taxon>
        <taxon>Haemophilus</taxon>
    </lineage>
</organism>
<dbReference type="InterPro" id="IPR019760">
    <property type="entry name" value="DNA-dir_DNA_pol_A_CS"/>
</dbReference>
<comment type="subunit">
    <text evidence="2">Single-chain monomer with multiple functions.</text>
</comment>
<evidence type="ECO:0000256" key="17">
    <source>
        <dbReference type="RuleBase" id="RU004460"/>
    </source>
</evidence>
<dbReference type="SMART" id="SM00482">
    <property type="entry name" value="POLAc"/>
    <property type="match status" value="1"/>
</dbReference>
<keyword evidence="7 17" id="KW-0235">DNA replication</keyword>
<dbReference type="Pfam" id="PF02739">
    <property type="entry name" value="5_3_exonuc_N"/>
    <property type="match status" value="1"/>
</dbReference>
<dbReference type="NCBIfam" id="NF004397">
    <property type="entry name" value="PRK05755.1"/>
    <property type="match status" value="1"/>
</dbReference>
<feature type="domain" description="DNA-directed DNA polymerase family A palm" evidence="20">
    <location>
        <begin position="709"/>
        <end position="914"/>
    </location>
</feature>
<dbReference type="GO" id="GO:0003887">
    <property type="term" value="F:DNA-directed DNA polymerase activity"/>
    <property type="evidence" value="ECO:0007669"/>
    <property type="project" value="UniProtKB-UniRule"/>
</dbReference>
<evidence type="ECO:0000256" key="1">
    <source>
        <dbReference type="ARBA" id="ARBA00007705"/>
    </source>
</evidence>
<dbReference type="PANTHER" id="PTHR10133">
    <property type="entry name" value="DNA POLYMERASE I"/>
    <property type="match status" value="1"/>
</dbReference>
<dbReference type="SUPFAM" id="SSF53098">
    <property type="entry name" value="Ribonuclease H-like"/>
    <property type="match status" value="1"/>
</dbReference>
<dbReference type="SUPFAM" id="SSF56672">
    <property type="entry name" value="DNA/RNA polymerases"/>
    <property type="match status" value="1"/>
</dbReference>
<keyword evidence="13 17" id="KW-0238">DNA-binding</keyword>
<dbReference type="Gene3D" id="3.30.70.370">
    <property type="match status" value="1"/>
</dbReference>
<gene>
    <name evidence="17 21" type="primary">polA</name>
    <name evidence="21" type="ORF">HMPREF1054_0923</name>
</gene>
<dbReference type="GO" id="GO:0006261">
    <property type="term" value="P:DNA-templated DNA replication"/>
    <property type="evidence" value="ECO:0007669"/>
    <property type="project" value="UniProtKB-UniRule"/>
</dbReference>
<dbReference type="SUPFAM" id="SSF88723">
    <property type="entry name" value="PIN domain-like"/>
    <property type="match status" value="1"/>
</dbReference>
<dbReference type="FunFam" id="1.10.150.20:FF:000002">
    <property type="entry name" value="DNA polymerase I"/>
    <property type="match status" value="1"/>
</dbReference>
<dbReference type="AlphaFoldDB" id="I2NFU4"/>
<dbReference type="FunFam" id="1.10.150.20:FF:000003">
    <property type="entry name" value="DNA polymerase I"/>
    <property type="match status" value="1"/>
</dbReference>
<evidence type="ECO:0000256" key="13">
    <source>
        <dbReference type="ARBA" id="ARBA00023125"/>
    </source>
</evidence>
<evidence type="ECO:0000313" key="21">
    <source>
        <dbReference type="EMBL" id="EIG24705.1"/>
    </source>
</evidence>
<dbReference type="GO" id="GO:0008408">
    <property type="term" value="F:3'-5' exonuclease activity"/>
    <property type="evidence" value="ECO:0007669"/>
    <property type="project" value="UniProtKB-UniRule"/>
</dbReference>
<dbReference type="FunFam" id="3.30.420.10:FF:000026">
    <property type="entry name" value="DNA polymerase I"/>
    <property type="match status" value="1"/>
</dbReference>
<dbReference type="InterPro" id="IPR012337">
    <property type="entry name" value="RNaseH-like_sf"/>
</dbReference>
<proteinExistence type="inferred from homology"/>
<keyword evidence="12 17" id="KW-0239">DNA-directed DNA polymerase</keyword>
<dbReference type="EC" id="2.7.7.7" evidence="3 16"/>
<dbReference type="CDD" id="cd09898">
    <property type="entry name" value="H3TH_53EXO"/>
    <property type="match status" value="1"/>
</dbReference>
<dbReference type="CDD" id="cd09859">
    <property type="entry name" value="PIN_53EXO"/>
    <property type="match status" value="1"/>
</dbReference>
<dbReference type="SMART" id="SM00474">
    <property type="entry name" value="35EXOc"/>
    <property type="match status" value="1"/>
</dbReference>
<sequence length="950" mass="105733">MATIAQNPLVLVDGSSYLYRAFHAFPPLTNQEGEPTGAMYGVVNMLKSLISQVEPSHIAVVFDAKGKTFRDELFEQYKSHRPPMPDELRSQIQPLHAIIKALGIPLISVEGVEADDVIGTLAVQAAKEGKHVLISTGDKDMAQLVNNHIMLINTMNNTLLDREGVIEKYGIPPELVIDWLALQGDSSDNIPGVKGVGEKTALALLQGIGSIKTIYENLDKVAELSFRGAKTFATKLLAEKEMADLSYLLATIKTDVELDVTHDQLTTSPQDHDKLVALFGKYEFKKWLNEVMNGTNPVTTSTKERMPNNYAATQAVEKTESFAKVEIDRSKYETVRTEAQLEKWIEKIQAEKLVAVDTETNALDVMSAELVGISFGLASGEACYIPLTHKEEVSEQAGQGDLFAENTANVGYELVKNQINLTACLAALKPILEDKQIKKIGQNIKYDLTVFANHGIEVQGVEFDTMLESYTQNSTGRHNMDDLAERYLGHKTIAFEEIAGKGKNQLTFDKIVLDVASEYAAEDADVTMKLHQTLFPELEKTPTLLKLFNEIEMPLVRVLSHIERNGVLIDPQKLLAQSQEIEQRLAEVEAEVHQVAGQEFNLASTKQLQEILFEKLGLPVKKKTPKGAPSTNEEVLEELAQEGHIVPKLLIEHRGLSKLKSTYTDKLPQMINPKTGRVHTSYHQAVTATGRLSSSDPNLQNIPIRNEEGRRIRQAFIAREGYKVVAADYSQIELRIMAHLANDAGMQKAFAEGKDIHRSTAAEIFGVLLEEVTNEQRRNAKAINFGLIYGMSEFGLSNQLGISRQEARSYMDAYFNRYPNVLQFMTDIKAKAAEQGYVETLLGRRLYLPEIKSSNAMRRKAAERVAINAPMQGTAADIIKVAMIGIDKMIFGDKNIKMIMQVHDELVFEVKSEKVDHYSQLIKAEMEKAIKLHVPLIADVGVGDNWDEAH</sequence>
<dbReference type="Gene3D" id="1.20.1060.10">
    <property type="entry name" value="Taq DNA Polymerase, Chain T, domain 4"/>
    <property type="match status" value="1"/>
</dbReference>
<evidence type="ECO:0000256" key="5">
    <source>
        <dbReference type="ARBA" id="ARBA00022679"/>
    </source>
</evidence>
<evidence type="ECO:0000256" key="16">
    <source>
        <dbReference type="NCBIfam" id="TIGR00593"/>
    </source>
</evidence>
<evidence type="ECO:0000313" key="22">
    <source>
        <dbReference type="Proteomes" id="UP000003345"/>
    </source>
</evidence>
<evidence type="ECO:0000259" key="19">
    <source>
        <dbReference type="SMART" id="SM00475"/>
    </source>
</evidence>
<dbReference type="Gene3D" id="3.30.420.10">
    <property type="entry name" value="Ribonuclease H-like superfamily/Ribonuclease H"/>
    <property type="match status" value="1"/>
</dbReference>
<dbReference type="Pfam" id="PF00476">
    <property type="entry name" value="DNA_pol_A"/>
    <property type="match status" value="1"/>
</dbReference>
<comment type="caution">
    <text evidence="21">The sequence shown here is derived from an EMBL/GenBank/DDBJ whole genome shotgun (WGS) entry which is preliminary data.</text>
</comment>
<dbReference type="SMART" id="SM00279">
    <property type="entry name" value="HhH2"/>
    <property type="match status" value="1"/>
</dbReference>
<dbReference type="Pfam" id="PF01612">
    <property type="entry name" value="DNA_pol_A_exo1"/>
    <property type="match status" value="1"/>
</dbReference>
<evidence type="ECO:0000256" key="15">
    <source>
        <dbReference type="ARBA" id="ARBA00049244"/>
    </source>
</evidence>